<dbReference type="RefSeq" id="WP_076479202.1">
    <property type="nucleotide sequence ID" value="NZ_FTNT01000005.1"/>
</dbReference>
<dbReference type="InterPro" id="IPR002577">
    <property type="entry name" value="HTH_HxlR"/>
</dbReference>
<dbReference type="InterPro" id="IPR011991">
    <property type="entry name" value="ArsR-like_HTH"/>
</dbReference>
<dbReference type="SUPFAM" id="SSF46785">
    <property type="entry name" value="Winged helix' DNA-binding domain"/>
    <property type="match status" value="1"/>
</dbReference>
<dbReference type="PROSITE" id="PS51118">
    <property type="entry name" value="HTH_HXLR"/>
    <property type="match status" value="1"/>
</dbReference>
<evidence type="ECO:0000313" key="6">
    <source>
        <dbReference type="Proteomes" id="UP000186218"/>
    </source>
</evidence>
<keyword evidence="2" id="KW-0238">DNA-binding</keyword>
<name>A0A1N7FI18_9NOCA</name>
<dbReference type="PANTHER" id="PTHR33204:SF39">
    <property type="entry name" value="TRANSCRIPTIONAL REGULATORY PROTEIN"/>
    <property type="match status" value="1"/>
</dbReference>
<dbReference type="EMBL" id="FTNT01000005">
    <property type="protein sequence ID" value="SIR99924.1"/>
    <property type="molecule type" value="Genomic_DNA"/>
</dbReference>
<protein>
    <submittedName>
        <fullName evidence="5">Transcriptional regulator, HxlR family</fullName>
    </submittedName>
</protein>
<reference evidence="5 6" key="1">
    <citation type="submission" date="2017-01" db="EMBL/GenBank/DDBJ databases">
        <authorList>
            <person name="Mah S.A."/>
            <person name="Swanson W.J."/>
            <person name="Moy G.W."/>
            <person name="Vacquier V.D."/>
        </authorList>
    </citation>
    <scope>NUCLEOTIDE SEQUENCE [LARGE SCALE GENOMIC DNA]</scope>
    <source>
        <strain evidence="5 6">CPCC 203464</strain>
    </source>
</reference>
<dbReference type="InterPro" id="IPR036390">
    <property type="entry name" value="WH_DNA-bd_sf"/>
</dbReference>
<evidence type="ECO:0000259" key="4">
    <source>
        <dbReference type="PROSITE" id="PS51118"/>
    </source>
</evidence>
<evidence type="ECO:0000256" key="2">
    <source>
        <dbReference type="ARBA" id="ARBA00023125"/>
    </source>
</evidence>
<sequence length="121" mass="13146">MESTAKSGQLVDCPARLTVEIMGDKWSVLVLFALGQRPRRHGELAEVIGGVSRKVLTQTLRKLQGYGLVDRIVTSGQVSYRLTELGGTLIDPIEALNQWGYEHSGSVADFQDAHPGDPAVD</sequence>
<feature type="domain" description="HTH hxlR-type" evidence="4">
    <location>
        <begin position="13"/>
        <end position="108"/>
    </location>
</feature>
<evidence type="ECO:0000313" key="5">
    <source>
        <dbReference type="EMBL" id="SIR99924.1"/>
    </source>
</evidence>
<keyword evidence="6" id="KW-1185">Reference proteome</keyword>
<dbReference type="STRING" id="1344003.SAMN05445060_2087"/>
<gene>
    <name evidence="5" type="ORF">SAMN05445060_2087</name>
</gene>
<dbReference type="AlphaFoldDB" id="A0A1N7FI18"/>
<keyword evidence="1" id="KW-0805">Transcription regulation</keyword>
<dbReference type="Proteomes" id="UP000186218">
    <property type="component" value="Unassembled WGS sequence"/>
</dbReference>
<dbReference type="GO" id="GO:0003677">
    <property type="term" value="F:DNA binding"/>
    <property type="evidence" value="ECO:0007669"/>
    <property type="project" value="UniProtKB-KW"/>
</dbReference>
<dbReference type="Gene3D" id="1.10.10.10">
    <property type="entry name" value="Winged helix-like DNA-binding domain superfamily/Winged helix DNA-binding domain"/>
    <property type="match status" value="1"/>
</dbReference>
<proteinExistence type="predicted"/>
<dbReference type="Pfam" id="PF01638">
    <property type="entry name" value="HxlR"/>
    <property type="match status" value="1"/>
</dbReference>
<dbReference type="InterPro" id="IPR036388">
    <property type="entry name" value="WH-like_DNA-bd_sf"/>
</dbReference>
<evidence type="ECO:0000256" key="3">
    <source>
        <dbReference type="ARBA" id="ARBA00023163"/>
    </source>
</evidence>
<keyword evidence="3" id="KW-0804">Transcription</keyword>
<organism evidence="5 6">
    <name type="scientific">Williamsia sterculiae</name>
    <dbReference type="NCBI Taxonomy" id="1344003"/>
    <lineage>
        <taxon>Bacteria</taxon>
        <taxon>Bacillati</taxon>
        <taxon>Actinomycetota</taxon>
        <taxon>Actinomycetes</taxon>
        <taxon>Mycobacteriales</taxon>
        <taxon>Nocardiaceae</taxon>
        <taxon>Williamsia</taxon>
    </lineage>
</organism>
<evidence type="ECO:0000256" key="1">
    <source>
        <dbReference type="ARBA" id="ARBA00023015"/>
    </source>
</evidence>
<dbReference type="CDD" id="cd00090">
    <property type="entry name" value="HTH_ARSR"/>
    <property type="match status" value="1"/>
</dbReference>
<dbReference type="PANTHER" id="PTHR33204">
    <property type="entry name" value="TRANSCRIPTIONAL REGULATOR, MARR FAMILY"/>
    <property type="match status" value="1"/>
</dbReference>
<accession>A0A1N7FI18</accession>